<organism evidence="3 4">
    <name type="scientific">Ichthyenterobacterium magnum</name>
    <dbReference type="NCBI Taxonomy" id="1230530"/>
    <lineage>
        <taxon>Bacteria</taxon>
        <taxon>Pseudomonadati</taxon>
        <taxon>Bacteroidota</taxon>
        <taxon>Flavobacteriia</taxon>
        <taxon>Flavobacteriales</taxon>
        <taxon>Flavobacteriaceae</taxon>
        <taxon>Ichthyenterobacterium</taxon>
    </lineage>
</organism>
<keyword evidence="2" id="KW-1133">Transmembrane helix</keyword>
<reference evidence="3 4" key="1">
    <citation type="submission" date="2018-09" db="EMBL/GenBank/DDBJ databases">
        <title>Genomic Encyclopedia of Archaeal and Bacterial Type Strains, Phase II (KMG-II): from individual species to whole genera.</title>
        <authorList>
            <person name="Goeker M."/>
        </authorList>
    </citation>
    <scope>NUCLEOTIDE SEQUENCE [LARGE SCALE GENOMIC DNA]</scope>
    <source>
        <strain evidence="3 4">DSM 26283</strain>
    </source>
</reference>
<sequence>MDAEKYDLILEFILRKENVNSRCNASLIKRDLFPELNTDQINNLIDEMESINSKVFNRLHKARNKPIEPNGLTQLFLDDGGFRLIKKNLIIKKQENVKQREKETKLLDLEVRLAKSNIEANKLNKRVAKINKKNESKNMIATWLNVLFALINIGIVVWQALKD</sequence>
<dbReference type="Proteomes" id="UP000284892">
    <property type="component" value="Unassembled WGS sequence"/>
</dbReference>
<comment type="caution">
    <text evidence="3">The sequence shown here is derived from an EMBL/GenBank/DDBJ whole genome shotgun (WGS) entry which is preliminary data.</text>
</comment>
<dbReference type="AlphaFoldDB" id="A0A420DEN2"/>
<dbReference type="EMBL" id="RAQJ01000008">
    <property type="protein sequence ID" value="RKE90262.1"/>
    <property type="molecule type" value="Genomic_DNA"/>
</dbReference>
<dbReference type="OrthoDB" id="1451983at2"/>
<evidence type="ECO:0000313" key="4">
    <source>
        <dbReference type="Proteomes" id="UP000284892"/>
    </source>
</evidence>
<keyword evidence="1" id="KW-0175">Coiled coil</keyword>
<evidence type="ECO:0000256" key="1">
    <source>
        <dbReference type="SAM" id="Coils"/>
    </source>
</evidence>
<keyword evidence="2" id="KW-0812">Transmembrane</keyword>
<accession>A0A420DEN2</accession>
<protein>
    <submittedName>
        <fullName evidence="3">Uncharacterized protein</fullName>
    </submittedName>
</protein>
<keyword evidence="2" id="KW-0472">Membrane</keyword>
<feature type="coiled-coil region" evidence="1">
    <location>
        <begin position="106"/>
        <end position="133"/>
    </location>
</feature>
<evidence type="ECO:0000313" key="3">
    <source>
        <dbReference type="EMBL" id="RKE90262.1"/>
    </source>
</evidence>
<feature type="transmembrane region" description="Helical" evidence="2">
    <location>
        <begin position="140"/>
        <end position="161"/>
    </location>
</feature>
<name>A0A420DEN2_9FLAO</name>
<keyword evidence="4" id="KW-1185">Reference proteome</keyword>
<dbReference type="RefSeq" id="WP_120202814.1">
    <property type="nucleotide sequence ID" value="NZ_RAQJ01000008.1"/>
</dbReference>
<proteinExistence type="predicted"/>
<gene>
    <name evidence="3" type="ORF">BXY80_2729</name>
</gene>
<evidence type="ECO:0000256" key="2">
    <source>
        <dbReference type="SAM" id="Phobius"/>
    </source>
</evidence>